<gene>
    <name evidence="2" type="ORF">Z518_01724</name>
</gene>
<dbReference type="OrthoDB" id="2532734at2759"/>
<keyword evidence="3" id="KW-1185">Reference proteome</keyword>
<evidence type="ECO:0000256" key="1">
    <source>
        <dbReference type="SAM" id="MobiDB-lite"/>
    </source>
</evidence>
<evidence type="ECO:0000313" key="2">
    <source>
        <dbReference type="EMBL" id="KIX10640.1"/>
    </source>
</evidence>
<dbReference type="AlphaFoldDB" id="A0A0D2JMF7"/>
<reference evidence="2 3" key="1">
    <citation type="submission" date="2015-01" db="EMBL/GenBank/DDBJ databases">
        <title>The Genome Sequence of Rhinocladiella mackenzie CBS 650.93.</title>
        <authorList>
            <consortium name="The Broad Institute Genomics Platform"/>
            <person name="Cuomo C."/>
            <person name="de Hoog S."/>
            <person name="Gorbushina A."/>
            <person name="Stielow B."/>
            <person name="Teixiera M."/>
            <person name="Abouelleil A."/>
            <person name="Chapman S.B."/>
            <person name="Priest M."/>
            <person name="Young S.K."/>
            <person name="Wortman J."/>
            <person name="Nusbaum C."/>
            <person name="Birren B."/>
        </authorList>
    </citation>
    <scope>NUCLEOTIDE SEQUENCE [LARGE SCALE GENOMIC DNA]</scope>
    <source>
        <strain evidence="2 3">CBS 650.93</strain>
    </source>
</reference>
<feature type="compositionally biased region" description="Basic and acidic residues" evidence="1">
    <location>
        <begin position="63"/>
        <end position="77"/>
    </location>
</feature>
<evidence type="ECO:0008006" key="4">
    <source>
        <dbReference type="Google" id="ProtNLM"/>
    </source>
</evidence>
<dbReference type="Proteomes" id="UP000053617">
    <property type="component" value="Unassembled WGS sequence"/>
</dbReference>
<dbReference type="EMBL" id="KN847475">
    <property type="protein sequence ID" value="KIX10640.1"/>
    <property type="molecule type" value="Genomic_DNA"/>
</dbReference>
<accession>A0A0D2JMF7</accession>
<protein>
    <recommendedName>
        <fullName evidence="4">Conidiation-specific protein 6</fullName>
    </recommendedName>
</protein>
<dbReference type="RefSeq" id="XP_013277776.1">
    <property type="nucleotide sequence ID" value="XM_013422322.1"/>
</dbReference>
<dbReference type="HOGENOM" id="CLU_193958_0_0_1"/>
<feature type="region of interest" description="Disordered" evidence="1">
    <location>
        <begin position="1"/>
        <end position="77"/>
    </location>
</feature>
<organism evidence="2 3">
    <name type="scientific">Rhinocladiella mackenziei CBS 650.93</name>
    <dbReference type="NCBI Taxonomy" id="1442369"/>
    <lineage>
        <taxon>Eukaryota</taxon>
        <taxon>Fungi</taxon>
        <taxon>Dikarya</taxon>
        <taxon>Ascomycota</taxon>
        <taxon>Pezizomycotina</taxon>
        <taxon>Eurotiomycetes</taxon>
        <taxon>Chaetothyriomycetidae</taxon>
        <taxon>Chaetothyriales</taxon>
        <taxon>Herpotrichiellaceae</taxon>
        <taxon>Rhinocladiella</taxon>
    </lineage>
</organism>
<name>A0A0D2JMF7_9EURO</name>
<dbReference type="GeneID" id="25289795"/>
<sequence>MPHHPSEENTQSHVFDRVAKESSNSTASGHTLHKDNEGPLKQATADHHKSKGPQLSDNMPEAASKDELRARAQEMNK</sequence>
<evidence type="ECO:0000313" key="3">
    <source>
        <dbReference type="Proteomes" id="UP000053617"/>
    </source>
</evidence>
<proteinExistence type="predicted"/>
<dbReference type="VEuPathDB" id="FungiDB:Z518_01724"/>